<dbReference type="InterPro" id="IPR055170">
    <property type="entry name" value="GFO_IDH_MocA-like_dom"/>
</dbReference>
<dbReference type="InterPro" id="IPR036291">
    <property type="entry name" value="NAD(P)-bd_dom_sf"/>
</dbReference>
<feature type="domain" description="GFO/IDH/MocA-like oxidoreductase" evidence="2">
    <location>
        <begin position="129"/>
        <end position="247"/>
    </location>
</feature>
<name>A0ABW9ZPL1_9BACT</name>
<dbReference type="PANTHER" id="PTHR43249:SF1">
    <property type="entry name" value="D-GLUCOSIDE 3-DEHYDROGENASE"/>
    <property type="match status" value="1"/>
</dbReference>
<dbReference type="SUPFAM" id="SSF55347">
    <property type="entry name" value="Glyceraldehyde-3-phosphate dehydrogenase-like, C-terminal domain"/>
    <property type="match status" value="1"/>
</dbReference>
<dbReference type="Gene3D" id="3.30.360.10">
    <property type="entry name" value="Dihydrodipicolinate Reductase, domain 2"/>
    <property type="match status" value="1"/>
</dbReference>
<evidence type="ECO:0000313" key="4">
    <source>
        <dbReference type="Proteomes" id="UP000753802"/>
    </source>
</evidence>
<protein>
    <submittedName>
        <fullName evidence="3">Gfo/Idh/MocA family oxidoreductase</fullName>
    </submittedName>
</protein>
<dbReference type="EMBL" id="JAACJS010000002">
    <property type="protein sequence ID" value="NCI49030.1"/>
    <property type="molecule type" value="Genomic_DNA"/>
</dbReference>
<keyword evidence="4" id="KW-1185">Reference proteome</keyword>
<dbReference type="InterPro" id="IPR052515">
    <property type="entry name" value="Gfo/Idh/MocA_Oxidoreductase"/>
</dbReference>
<feature type="domain" description="Gfo/Idh/MocA-like oxidoreductase N-terminal" evidence="1">
    <location>
        <begin position="5"/>
        <end position="104"/>
    </location>
</feature>
<dbReference type="Gene3D" id="3.40.50.720">
    <property type="entry name" value="NAD(P)-binding Rossmann-like Domain"/>
    <property type="match status" value="1"/>
</dbReference>
<reference evidence="3 4" key="1">
    <citation type="submission" date="2020-01" db="EMBL/GenBank/DDBJ databases">
        <title>Genome analysis.</title>
        <authorList>
            <person name="Wu S."/>
            <person name="Wang G."/>
        </authorList>
    </citation>
    <scope>NUCLEOTIDE SEQUENCE [LARGE SCALE GENOMIC DNA]</scope>
    <source>
        <strain evidence="3 4">SYL130</strain>
    </source>
</reference>
<sequence length="341" mass="37904">MSTKIKTGIVGFGYMGEIRLRNVMEHPGMELVGICDPNREEQIAAKNVAVYKDWKKLVHDSDAVIVCTPNFAIPEVAIYAMNHGKHAFCEKPPGRNYNDIKAIRYAEVANPGVKLIFGFNHRHHPGITDAKAIIDSGSLGNILTLRGMYGKGGGYDYHTSWRNDEAVSGGGILLDQGIHMLDLFRYFVGDFVEVHGMRAITAFDIEVEDNAVVILRTAAGQLGQLHSSATSWKHTFRLEIGCEKGYAVISGLLSKTGSYGRETLVIGRRPSQNEKMAVGNPREETIYYDHDPSWNIEIAHFAECILENRPIEKGTSNDALKVMEIIDKVYQSPIIPSDKRN</sequence>
<evidence type="ECO:0000259" key="2">
    <source>
        <dbReference type="Pfam" id="PF22725"/>
    </source>
</evidence>
<dbReference type="Pfam" id="PF22725">
    <property type="entry name" value="GFO_IDH_MocA_C3"/>
    <property type="match status" value="1"/>
</dbReference>
<evidence type="ECO:0000313" key="3">
    <source>
        <dbReference type="EMBL" id="NCI49030.1"/>
    </source>
</evidence>
<gene>
    <name evidence="3" type="ORF">GWC95_03795</name>
</gene>
<evidence type="ECO:0000259" key="1">
    <source>
        <dbReference type="Pfam" id="PF01408"/>
    </source>
</evidence>
<comment type="caution">
    <text evidence="3">The sequence shown here is derived from an EMBL/GenBank/DDBJ whole genome shotgun (WGS) entry which is preliminary data.</text>
</comment>
<accession>A0ABW9ZPL1</accession>
<dbReference type="InterPro" id="IPR000683">
    <property type="entry name" value="Gfo/Idh/MocA-like_OxRdtase_N"/>
</dbReference>
<proteinExistence type="predicted"/>
<dbReference type="RefSeq" id="WP_161817330.1">
    <property type="nucleotide sequence ID" value="NZ_JAACJS010000002.1"/>
</dbReference>
<dbReference type="Proteomes" id="UP000753802">
    <property type="component" value="Unassembled WGS sequence"/>
</dbReference>
<dbReference type="SUPFAM" id="SSF51735">
    <property type="entry name" value="NAD(P)-binding Rossmann-fold domains"/>
    <property type="match status" value="1"/>
</dbReference>
<organism evidence="3 4">
    <name type="scientific">Sediminibacterium roseum</name>
    <dbReference type="NCBI Taxonomy" id="1978412"/>
    <lineage>
        <taxon>Bacteria</taxon>
        <taxon>Pseudomonadati</taxon>
        <taxon>Bacteroidota</taxon>
        <taxon>Chitinophagia</taxon>
        <taxon>Chitinophagales</taxon>
        <taxon>Chitinophagaceae</taxon>
        <taxon>Sediminibacterium</taxon>
    </lineage>
</organism>
<dbReference type="PANTHER" id="PTHR43249">
    <property type="entry name" value="UDP-N-ACETYL-2-AMINO-2-DEOXY-D-GLUCURONATE OXIDASE"/>
    <property type="match status" value="1"/>
</dbReference>
<dbReference type="Pfam" id="PF01408">
    <property type="entry name" value="GFO_IDH_MocA"/>
    <property type="match status" value="1"/>
</dbReference>